<name>A0A226E8E7_FOLCA</name>
<evidence type="ECO:0000313" key="1">
    <source>
        <dbReference type="EMBL" id="OXA53853.1"/>
    </source>
</evidence>
<protein>
    <submittedName>
        <fullName evidence="1">Uncharacterized protein</fullName>
    </submittedName>
</protein>
<comment type="caution">
    <text evidence="1">The sequence shown here is derived from an EMBL/GenBank/DDBJ whole genome shotgun (WGS) entry which is preliminary data.</text>
</comment>
<organism evidence="1 2">
    <name type="scientific">Folsomia candida</name>
    <name type="common">Springtail</name>
    <dbReference type="NCBI Taxonomy" id="158441"/>
    <lineage>
        <taxon>Eukaryota</taxon>
        <taxon>Metazoa</taxon>
        <taxon>Ecdysozoa</taxon>
        <taxon>Arthropoda</taxon>
        <taxon>Hexapoda</taxon>
        <taxon>Collembola</taxon>
        <taxon>Entomobryomorpha</taxon>
        <taxon>Isotomoidea</taxon>
        <taxon>Isotomidae</taxon>
        <taxon>Proisotominae</taxon>
        <taxon>Folsomia</taxon>
    </lineage>
</organism>
<accession>A0A226E8E7</accession>
<sequence>MTICTISLRYQIASPVEGWNVTIHGLDNERKEKFLNKFPKFQQKTEDVAVFLGPEEEPTFRHGSWQNDEPILHIISVSFLNTLAFLGFQVKDCISKRDNQTGKTTMWTLELQ</sequence>
<reference evidence="1 2" key="1">
    <citation type="submission" date="2015-12" db="EMBL/GenBank/DDBJ databases">
        <title>The genome of Folsomia candida.</title>
        <authorList>
            <person name="Faddeeva A."/>
            <person name="Derks M.F."/>
            <person name="Anvar Y."/>
            <person name="Smit S."/>
            <person name="Van Straalen N."/>
            <person name="Roelofs D."/>
        </authorList>
    </citation>
    <scope>NUCLEOTIDE SEQUENCE [LARGE SCALE GENOMIC DNA]</scope>
    <source>
        <strain evidence="1 2">VU population</strain>
        <tissue evidence="1">Whole body</tissue>
    </source>
</reference>
<gene>
    <name evidence="1" type="ORF">Fcan01_10793</name>
</gene>
<evidence type="ECO:0000313" key="2">
    <source>
        <dbReference type="Proteomes" id="UP000198287"/>
    </source>
</evidence>
<dbReference type="AlphaFoldDB" id="A0A226E8E7"/>
<dbReference type="Proteomes" id="UP000198287">
    <property type="component" value="Unassembled WGS sequence"/>
</dbReference>
<proteinExistence type="predicted"/>
<keyword evidence="2" id="KW-1185">Reference proteome</keyword>
<dbReference type="EMBL" id="LNIX01000005">
    <property type="protein sequence ID" value="OXA53853.1"/>
    <property type="molecule type" value="Genomic_DNA"/>
</dbReference>